<sequence length="115" mass="13317">MFREYLNRILGSERGLGSNRQVYATPDVIEKSSIPSKPIPSKYEKDIEALKEKYGKELFSSTGLCIISMTLQEALTIMPRERRRIDAYRGLVSYLEKNWGIELKITSQKTKEKEK</sequence>
<organism evidence="1 3">
    <name type="scientific">Bacteroides finegoldii</name>
    <dbReference type="NCBI Taxonomy" id="338188"/>
    <lineage>
        <taxon>Bacteria</taxon>
        <taxon>Pseudomonadati</taxon>
        <taxon>Bacteroidota</taxon>
        <taxon>Bacteroidia</taxon>
        <taxon>Bacteroidales</taxon>
        <taxon>Bacteroidaceae</taxon>
        <taxon>Bacteroides</taxon>
    </lineage>
</organism>
<gene>
    <name evidence="2" type="ORF">F2Z09_21985</name>
    <name evidence="1" type="ORF">F2Z22_21980</name>
</gene>
<evidence type="ECO:0000313" key="3">
    <source>
        <dbReference type="Proteomes" id="UP000421791"/>
    </source>
</evidence>
<comment type="caution">
    <text evidence="1">The sequence shown here is derived from an EMBL/GenBank/DDBJ whole genome shotgun (WGS) entry which is preliminary data.</text>
</comment>
<dbReference type="RefSeq" id="WP_007756276.1">
    <property type="nucleotide sequence ID" value="NZ_JADOZO010000316.1"/>
</dbReference>
<evidence type="ECO:0000313" key="2">
    <source>
        <dbReference type="EMBL" id="KAA5250678.1"/>
    </source>
</evidence>
<protein>
    <submittedName>
        <fullName evidence="1">Uncharacterized protein</fullName>
    </submittedName>
</protein>
<dbReference type="EMBL" id="VWAG01000095">
    <property type="protein sequence ID" value="KAA5250678.1"/>
    <property type="molecule type" value="Genomic_DNA"/>
</dbReference>
<evidence type="ECO:0000313" key="1">
    <source>
        <dbReference type="EMBL" id="KAA5225689.1"/>
    </source>
</evidence>
<evidence type="ECO:0000313" key="4">
    <source>
        <dbReference type="Proteomes" id="UP000440198"/>
    </source>
</evidence>
<dbReference type="Proteomes" id="UP000421791">
    <property type="component" value="Unassembled WGS sequence"/>
</dbReference>
<reference evidence="3 4" key="1">
    <citation type="journal article" date="2019" name="Nat. Med.">
        <title>A library of human gut bacterial isolates paired with longitudinal multiomics data enables mechanistic microbiome research.</title>
        <authorList>
            <person name="Poyet M."/>
            <person name="Groussin M."/>
            <person name="Gibbons S.M."/>
            <person name="Avila-Pacheco J."/>
            <person name="Jiang X."/>
            <person name="Kearney S.M."/>
            <person name="Perrotta A.R."/>
            <person name="Berdy B."/>
            <person name="Zhao S."/>
            <person name="Lieberman T.D."/>
            <person name="Swanson P.K."/>
            <person name="Smith M."/>
            <person name="Roesemann S."/>
            <person name="Alexander J.E."/>
            <person name="Rich S.A."/>
            <person name="Livny J."/>
            <person name="Vlamakis H."/>
            <person name="Clish C."/>
            <person name="Bullock K."/>
            <person name="Deik A."/>
            <person name="Scott J."/>
            <person name="Pierce K.A."/>
            <person name="Xavier R.J."/>
            <person name="Alm E.J."/>
        </authorList>
    </citation>
    <scope>NUCLEOTIDE SEQUENCE [LARGE SCALE GENOMIC DNA]</scope>
    <source>
        <strain evidence="2 4">BIOML-A2</strain>
        <strain evidence="1 3">BIOML-A6</strain>
    </source>
</reference>
<dbReference type="Proteomes" id="UP000440198">
    <property type="component" value="Unassembled WGS sequence"/>
</dbReference>
<accession>A0A7J4YI43</accession>
<dbReference type="AlphaFoldDB" id="A0A7J4YI43"/>
<keyword evidence="4" id="KW-1185">Reference proteome</keyword>
<dbReference type="EMBL" id="VWAK01000082">
    <property type="protein sequence ID" value="KAA5225689.1"/>
    <property type="molecule type" value="Genomic_DNA"/>
</dbReference>
<dbReference type="GeneID" id="92987506"/>
<proteinExistence type="predicted"/>
<name>A0A7J4YI43_9BACE</name>